<gene>
    <name evidence="2" type="ORF">GCM10009825_28830</name>
</gene>
<organism evidence="2 3">
    <name type="scientific">Arthrobacter humicola</name>
    <dbReference type="NCBI Taxonomy" id="409291"/>
    <lineage>
        <taxon>Bacteria</taxon>
        <taxon>Bacillati</taxon>
        <taxon>Actinomycetota</taxon>
        <taxon>Actinomycetes</taxon>
        <taxon>Micrococcales</taxon>
        <taxon>Micrococcaceae</taxon>
        <taxon>Arthrobacter</taxon>
    </lineage>
</organism>
<protein>
    <recommendedName>
        <fullName evidence="1">Aminoglycoside phosphotransferase domain-containing protein</fullName>
    </recommendedName>
</protein>
<dbReference type="CDD" id="cd05155">
    <property type="entry name" value="APH_ChoK_like_1"/>
    <property type="match status" value="1"/>
</dbReference>
<dbReference type="Pfam" id="PF01636">
    <property type="entry name" value="APH"/>
    <property type="match status" value="1"/>
</dbReference>
<feature type="domain" description="Aminoglycoside phosphotransferase" evidence="1">
    <location>
        <begin position="32"/>
        <end position="259"/>
    </location>
</feature>
<dbReference type="PANTHER" id="PTHR21310:SF42">
    <property type="entry name" value="BIFUNCTIONAL AAC_APH"/>
    <property type="match status" value="1"/>
</dbReference>
<evidence type="ECO:0000313" key="3">
    <source>
        <dbReference type="Proteomes" id="UP001500102"/>
    </source>
</evidence>
<dbReference type="InterPro" id="IPR011009">
    <property type="entry name" value="Kinase-like_dom_sf"/>
</dbReference>
<dbReference type="Proteomes" id="UP001500102">
    <property type="component" value="Unassembled WGS sequence"/>
</dbReference>
<evidence type="ECO:0000259" key="1">
    <source>
        <dbReference type="Pfam" id="PF01636"/>
    </source>
</evidence>
<sequence length="297" mass="32092">MARMPPATVEVSNAVVQRLVRDQRPDLADCPIERVANGWDNATFRLGDRLAVRLPRRAEAVPLILQEQRYLPDIARRSPVAVPVPGRPTSDFPWPWSIVRWVPGAAAADVGPAGRASAAKGLADFLLSLHVPAESGIPVNPFRGVPLTDRDGVLVERLKDHERYPQSAALRAVWAQACAAKVWGGPAMMLHGDLHPGNILLADDGSLAGVIDFGDVGAGDPAVDLAVGWLMFDAGTRRRFMRAFGSAVDGDTWMRARGWALILSTAMLSNSDDNPRMFAVGKFGIRQILGDGPILYL</sequence>
<dbReference type="PANTHER" id="PTHR21310">
    <property type="entry name" value="AMINOGLYCOSIDE PHOSPHOTRANSFERASE-RELATED-RELATED"/>
    <property type="match status" value="1"/>
</dbReference>
<dbReference type="InterPro" id="IPR051678">
    <property type="entry name" value="AGP_Transferase"/>
</dbReference>
<accession>A0ABN2ZE24</accession>
<dbReference type="SUPFAM" id="SSF56112">
    <property type="entry name" value="Protein kinase-like (PK-like)"/>
    <property type="match status" value="1"/>
</dbReference>
<comment type="caution">
    <text evidence="2">The sequence shown here is derived from an EMBL/GenBank/DDBJ whole genome shotgun (WGS) entry which is preliminary data.</text>
</comment>
<evidence type="ECO:0000313" key="2">
    <source>
        <dbReference type="EMBL" id="GAA2140804.1"/>
    </source>
</evidence>
<dbReference type="InterPro" id="IPR002575">
    <property type="entry name" value="Aminoglycoside_PTrfase"/>
</dbReference>
<keyword evidence="3" id="KW-1185">Reference proteome</keyword>
<dbReference type="Gene3D" id="3.30.200.20">
    <property type="entry name" value="Phosphorylase Kinase, domain 1"/>
    <property type="match status" value="1"/>
</dbReference>
<reference evidence="2 3" key="1">
    <citation type="journal article" date="2019" name="Int. J. Syst. Evol. Microbiol.">
        <title>The Global Catalogue of Microorganisms (GCM) 10K type strain sequencing project: providing services to taxonomists for standard genome sequencing and annotation.</title>
        <authorList>
            <consortium name="The Broad Institute Genomics Platform"/>
            <consortium name="The Broad Institute Genome Sequencing Center for Infectious Disease"/>
            <person name="Wu L."/>
            <person name="Ma J."/>
        </authorList>
    </citation>
    <scope>NUCLEOTIDE SEQUENCE [LARGE SCALE GENOMIC DNA]</scope>
    <source>
        <strain evidence="2 3">JCM 15921</strain>
    </source>
</reference>
<dbReference type="Gene3D" id="3.90.1200.10">
    <property type="match status" value="1"/>
</dbReference>
<dbReference type="EMBL" id="BAAAQB010000037">
    <property type="protein sequence ID" value="GAA2140804.1"/>
    <property type="molecule type" value="Genomic_DNA"/>
</dbReference>
<name>A0ABN2ZE24_9MICC</name>
<proteinExistence type="predicted"/>